<protein>
    <submittedName>
        <fullName evidence="2">Uncharacterized protein</fullName>
    </submittedName>
</protein>
<feature type="region of interest" description="Disordered" evidence="1">
    <location>
        <begin position="1"/>
        <end position="26"/>
    </location>
</feature>
<gene>
    <name evidence="2" type="ORF">SAMN02745121_08744</name>
</gene>
<name>A0A1I2IJX2_9BACT</name>
<feature type="compositionally biased region" description="Basic and acidic residues" evidence="1">
    <location>
        <begin position="1"/>
        <end position="13"/>
    </location>
</feature>
<organism evidence="2 3">
    <name type="scientific">Nannocystis exedens</name>
    <dbReference type="NCBI Taxonomy" id="54"/>
    <lineage>
        <taxon>Bacteria</taxon>
        <taxon>Pseudomonadati</taxon>
        <taxon>Myxococcota</taxon>
        <taxon>Polyangia</taxon>
        <taxon>Nannocystales</taxon>
        <taxon>Nannocystaceae</taxon>
        <taxon>Nannocystis</taxon>
    </lineage>
</organism>
<reference evidence="3" key="1">
    <citation type="submission" date="2016-10" db="EMBL/GenBank/DDBJ databases">
        <authorList>
            <person name="Varghese N."/>
            <person name="Submissions S."/>
        </authorList>
    </citation>
    <scope>NUCLEOTIDE SEQUENCE [LARGE SCALE GENOMIC DNA]</scope>
    <source>
        <strain evidence="3">ATCC 25963</strain>
    </source>
</reference>
<keyword evidence="3" id="KW-1185">Reference proteome</keyword>
<sequence length="68" mass="7681">MSKETEEKRDDRGAVVPQPEPPARGTFALLIPSNMSWQASSFGGALRLDFRPMRPRERASRVREKGKP</sequence>
<dbReference type="AlphaFoldDB" id="A0A1I2IJX2"/>
<accession>A0A1I2IJX2</accession>
<dbReference type="EMBL" id="FOMX01000068">
    <property type="protein sequence ID" value="SFF41980.1"/>
    <property type="molecule type" value="Genomic_DNA"/>
</dbReference>
<evidence type="ECO:0000313" key="3">
    <source>
        <dbReference type="Proteomes" id="UP000199400"/>
    </source>
</evidence>
<proteinExistence type="predicted"/>
<dbReference type="Proteomes" id="UP000199400">
    <property type="component" value="Unassembled WGS sequence"/>
</dbReference>
<dbReference type="STRING" id="54.SAMN02745121_08744"/>
<evidence type="ECO:0000256" key="1">
    <source>
        <dbReference type="SAM" id="MobiDB-lite"/>
    </source>
</evidence>
<evidence type="ECO:0000313" key="2">
    <source>
        <dbReference type="EMBL" id="SFF41980.1"/>
    </source>
</evidence>